<dbReference type="OrthoDB" id="10061051at2759"/>
<feature type="transmembrane region" description="Helical" evidence="2">
    <location>
        <begin position="53"/>
        <end position="76"/>
    </location>
</feature>
<dbReference type="AlphaFoldDB" id="A0A814AYK6"/>
<proteinExistence type="predicted"/>
<evidence type="ECO:0000256" key="1">
    <source>
        <dbReference type="SAM" id="MobiDB-lite"/>
    </source>
</evidence>
<feature type="transmembrane region" description="Helical" evidence="2">
    <location>
        <begin position="202"/>
        <end position="224"/>
    </location>
</feature>
<evidence type="ECO:0000313" key="4">
    <source>
        <dbReference type="Proteomes" id="UP000663852"/>
    </source>
</evidence>
<feature type="transmembrane region" description="Helical" evidence="2">
    <location>
        <begin position="88"/>
        <end position="114"/>
    </location>
</feature>
<dbReference type="EMBL" id="CAJNOJ010000038">
    <property type="protein sequence ID" value="CAF0920508.1"/>
    <property type="molecule type" value="Genomic_DNA"/>
</dbReference>
<evidence type="ECO:0000256" key="2">
    <source>
        <dbReference type="SAM" id="Phobius"/>
    </source>
</evidence>
<keyword evidence="2" id="KW-1133">Transmembrane helix</keyword>
<gene>
    <name evidence="3" type="ORF">EDS130_LOCUS10740</name>
</gene>
<comment type="caution">
    <text evidence="3">The sequence shown here is derived from an EMBL/GenBank/DDBJ whole genome shotgun (WGS) entry which is preliminary data.</text>
</comment>
<protein>
    <recommendedName>
        <fullName evidence="5">BioF2-like acetyltransferase domain-containing protein</fullName>
    </recommendedName>
</protein>
<feature type="transmembrane region" description="Helical" evidence="2">
    <location>
        <begin position="287"/>
        <end position="307"/>
    </location>
</feature>
<feature type="compositionally biased region" description="Polar residues" evidence="1">
    <location>
        <begin position="855"/>
        <end position="868"/>
    </location>
</feature>
<feature type="transmembrane region" description="Helical" evidence="2">
    <location>
        <begin position="134"/>
        <end position="157"/>
    </location>
</feature>
<evidence type="ECO:0000313" key="3">
    <source>
        <dbReference type="EMBL" id="CAF0920508.1"/>
    </source>
</evidence>
<dbReference type="Proteomes" id="UP000663852">
    <property type="component" value="Unassembled WGS sequence"/>
</dbReference>
<sequence length="868" mass="97631">MKSFGSEISLQGRIIITFRSMASTTANSDVHVTISAIPESKLNLAVRRKLRTLIIFNLVILIGCSIVFFACTYINVVNARKKQKHDKWSYFVYEMLVTSLSSINAVLGLVLTIYERRKHEDQKSNYKLVNIFHLVSNIVCTILFSLVFIVDFIYWSADLSNTDQVYNGVRLAVMVLTLIIGICQTACAIENRVLAWSPKYRYSRFVLCFSSTVLMAVSIASIIFNARIGRLQKRIEANSTVPLWCYTTFQASSSYTLFCGLVGLSLTFVYGRKESGPNQFRKRLRQLFNVVCGIGLVLIVSFTINLLCYRSKSGNGTNRPHLHTLVQSDPIISAIQCILLIFAMRSLHVLVRATRPARNGLTIERIWLNQTSPACMTHWAAGIDAFNETLDGMTGEAALQLMKAYENGQLESTECVVLRIGRSDQRVQLANDQWDDTEALVLLTIVHKYDVMSKANFNGFWGNVLQRTLGSKNCTPRFRPLLLRLGLIGYQWPFRTSIFFTTPHKDPLTRAAHVLEAIIDWNEMQKSDTHCNVLLLPTLSTELVAKAIPTAGFFPFSLPPTHLVDVRPHHGKTWAEYMKTLKKGNRRPYIQQFLTKGGTIEEIDHLSPSEVGDIVCQQFENIVRVRRENKEPPPLVKPSAKFISSMGNNMNVPYRSVVFLRFNGEVIASSVIYKFPYKLLTTDIQGLTHEKARPLKAYFVMLQWVLREALEKKFDFVDFGPTTPGPKTDLGCVSVPLEAGGYAGNPILAFGIQQAGKVVDVIHNKKDNEQHKTLDHDGNQQNDAQLNTQPPTDNIQTSDNAQASRTDSSETRSVVPPSKKVKPPAKKERNSTGNKNQSHTNLPKDKQMIDEPQSFEPTNIVSSNTLIL</sequence>
<evidence type="ECO:0008006" key="5">
    <source>
        <dbReference type="Google" id="ProtNLM"/>
    </source>
</evidence>
<feature type="transmembrane region" description="Helical" evidence="2">
    <location>
        <begin position="252"/>
        <end position="271"/>
    </location>
</feature>
<dbReference type="SUPFAM" id="SSF55729">
    <property type="entry name" value="Acyl-CoA N-acyltransferases (Nat)"/>
    <property type="match status" value="1"/>
</dbReference>
<feature type="compositionally biased region" description="Polar residues" evidence="1">
    <location>
        <begin position="779"/>
        <end position="806"/>
    </location>
</feature>
<organism evidence="3 4">
    <name type="scientific">Adineta ricciae</name>
    <name type="common">Rotifer</name>
    <dbReference type="NCBI Taxonomy" id="249248"/>
    <lineage>
        <taxon>Eukaryota</taxon>
        <taxon>Metazoa</taxon>
        <taxon>Spiralia</taxon>
        <taxon>Gnathifera</taxon>
        <taxon>Rotifera</taxon>
        <taxon>Eurotatoria</taxon>
        <taxon>Bdelloidea</taxon>
        <taxon>Adinetida</taxon>
        <taxon>Adinetidae</taxon>
        <taxon>Adineta</taxon>
    </lineage>
</organism>
<feature type="compositionally biased region" description="Polar residues" evidence="1">
    <location>
        <begin position="831"/>
        <end position="841"/>
    </location>
</feature>
<keyword evidence="2" id="KW-0472">Membrane</keyword>
<name>A0A814AYK6_ADIRI</name>
<accession>A0A814AYK6</accession>
<feature type="transmembrane region" description="Helical" evidence="2">
    <location>
        <begin position="169"/>
        <end position="190"/>
    </location>
</feature>
<feature type="region of interest" description="Disordered" evidence="1">
    <location>
        <begin position="771"/>
        <end position="868"/>
    </location>
</feature>
<keyword evidence="2" id="KW-0812">Transmembrane</keyword>
<reference evidence="3" key="1">
    <citation type="submission" date="2021-02" db="EMBL/GenBank/DDBJ databases">
        <authorList>
            <person name="Nowell W R."/>
        </authorList>
    </citation>
    <scope>NUCLEOTIDE SEQUENCE</scope>
</reference>
<dbReference type="InterPro" id="IPR016181">
    <property type="entry name" value="Acyl_CoA_acyltransferase"/>
</dbReference>